<keyword evidence="7" id="KW-0630">Potassium</keyword>
<accession>A0A7I8VXG2</accession>
<dbReference type="InterPro" id="IPR005821">
    <property type="entry name" value="Ion_trans_dom"/>
</dbReference>
<evidence type="ECO:0000256" key="11">
    <source>
        <dbReference type="ARBA" id="ARBA00023303"/>
    </source>
</evidence>
<dbReference type="InterPro" id="IPR000210">
    <property type="entry name" value="BTB/POZ_dom"/>
</dbReference>
<evidence type="ECO:0000256" key="6">
    <source>
        <dbReference type="ARBA" id="ARBA00022882"/>
    </source>
</evidence>
<evidence type="ECO:0000256" key="13">
    <source>
        <dbReference type="SAM" id="Phobius"/>
    </source>
</evidence>
<dbReference type="InterPro" id="IPR011333">
    <property type="entry name" value="SKP1/BTB/POZ_sf"/>
</dbReference>
<evidence type="ECO:0000256" key="12">
    <source>
        <dbReference type="SAM" id="MobiDB-lite"/>
    </source>
</evidence>
<dbReference type="Pfam" id="PF00520">
    <property type="entry name" value="Ion_trans"/>
    <property type="match status" value="1"/>
</dbReference>
<keyword evidence="9" id="KW-0406">Ion transport</keyword>
<dbReference type="GO" id="GO:0005251">
    <property type="term" value="F:delayed rectifier potassium channel activity"/>
    <property type="evidence" value="ECO:0007669"/>
    <property type="project" value="TreeGrafter"/>
</dbReference>
<comment type="caution">
    <text evidence="15">The sequence shown here is derived from an EMBL/GenBank/DDBJ whole genome shotgun (WGS) entry which is preliminary data.</text>
</comment>
<keyword evidence="3" id="KW-0633">Potassium transport</keyword>
<dbReference type="PRINTS" id="PR01498">
    <property type="entry name" value="SHAWCHANNEL"/>
</dbReference>
<evidence type="ECO:0000256" key="8">
    <source>
        <dbReference type="ARBA" id="ARBA00022989"/>
    </source>
</evidence>
<evidence type="ECO:0000256" key="5">
    <source>
        <dbReference type="ARBA" id="ARBA00022826"/>
    </source>
</evidence>
<evidence type="ECO:0000256" key="3">
    <source>
        <dbReference type="ARBA" id="ARBA00022538"/>
    </source>
</evidence>
<feature type="transmembrane region" description="Helical" evidence="13">
    <location>
        <begin position="167"/>
        <end position="185"/>
    </location>
</feature>
<feature type="transmembrane region" description="Helical" evidence="13">
    <location>
        <begin position="366"/>
        <end position="385"/>
    </location>
</feature>
<evidence type="ECO:0000256" key="10">
    <source>
        <dbReference type="ARBA" id="ARBA00023136"/>
    </source>
</evidence>
<dbReference type="InterPro" id="IPR028325">
    <property type="entry name" value="VG_K_chnl"/>
</dbReference>
<dbReference type="PRINTS" id="PR00169">
    <property type="entry name" value="KCHANNEL"/>
</dbReference>
<feature type="transmembrane region" description="Helical" evidence="13">
    <location>
        <begin position="392"/>
        <end position="417"/>
    </location>
</feature>
<dbReference type="GO" id="GO:0001508">
    <property type="term" value="P:action potential"/>
    <property type="evidence" value="ECO:0007669"/>
    <property type="project" value="TreeGrafter"/>
</dbReference>
<evidence type="ECO:0000256" key="7">
    <source>
        <dbReference type="ARBA" id="ARBA00022958"/>
    </source>
</evidence>
<sequence length="570" mass="65806">MTRWNNSEKKLDNRLLLNIGGTRHETTVSTLERLPNTRLGKLAKLKEEDEAYDQEKGEYFFDRHSRCFEVILQYYRSEELHIDSSLCGSVLQREFEFWGLQEQDIEPCCWSDYSKYTEHKQTLADLDQSFAFVEDTAWSDRSSAYRRISQRLWTFLEEPRSSRLAKLYAIISMFFVVLSIGVFVLETHKLFQVDKYTGKPMTEVDPDDSTPTGSVAVCCCENERKNNTSTLAETHIVLKSLDYVCVVYFSLEIITRVLVAPDKKKFIKSPLNIIDLVCLLPHYVAIALDALDTSGATRTLFKSIMMLRVIRVLRIFKLMKHYSAFKILVYTIKVSSKELLLMIIFLLSGVLMFASLIHYVEPENFPNIPIGVWWALVTMTTVGYGDKYPISYLGFVMGSFCVICGVLVIAFTVPIVVNNFTLYYSHAQTRIKLPAKKKKARRLLMEMTREMGKRNAERKRSQEREKQNDTKNVHFDELDRAKASNRNVRISSHSSDDNNACSPVETTKLQHKNLAREMLAKAEDARGKMEEQKRKQEELVSKKKEERAKRQRQLASQASNLPSMPIDYVG</sequence>
<feature type="transmembrane region" description="Helical" evidence="13">
    <location>
        <begin position="339"/>
        <end position="360"/>
    </location>
</feature>
<reference evidence="15 16" key="1">
    <citation type="submission" date="2020-08" db="EMBL/GenBank/DDBJ databases">
        <authorList>
            <person name="Hejnol A."/>
        </authorList>
    </citation>
    <scope>NUCLEOTIDE SEQUENCE [LARGE SCALE GENOMIC DNA]</scope>
</reference>
<dbReference type="InterPro" id="IPR027359">
    <property type="entry name" value="Volt_channel_dom_sf"/>
</dbReference>
<dbReference type="GO" id="GO:0051260">
    <property type="term" value="P:protein homooligomerization"/>
    <property type="evidence" value="ECO:0007669"/>
    <property type="project" value="InterPro"/>
</dbReference>
<dbReference type="InterPro" id="IPR003968">
    <property type="entry name" value="K_chnl_volt-dep_Kv"/>
</dbReference>
<dbReference type="Proteomes" id="UP000549394">
    <property type="component" value="Unassembled WGS sequence"/>
</dbReference>
<name>A0A7I8VXG2_9ANNE</name>
<evidence type="ECO:0000259" key="14">
    <source>
        <dbReference type="SMART" id="SM00225"/>
    </source>
</evidence>
<dbReference type="Pfam" id="PF02214">
    <property type="entry name" value="BTB_2"/>
    <property type="match status" value="1"/>
</dbReference>
<evidence type="ECO:0000256" key="2">
    <source>
        <dbReference type="ARBA" id="ARBA00022448"/>
    </source>
</evidence>
<dbReference type="PANTHER" id="PTHR11537:SF252">
    <property type="entry name" value="POTASSIUM VOLTAGE-GATED CHANNEL PROTEIN SHAW"/>
    <property type="match status" value="1"/>
</dbReference>
<dbReference type="SUPFAM" id="SSF81324">
    <property type="entry name" value="Voltage-gated potassium channels"/>
    <property type="match status" value="1"/>
</dbReference>
<keyword evidence="10 13" id="KW-0472">Membrane</keyword>
<dbReference type="EMBL" id="CAJFCJ010000012">
    <property type="protein sequence ID" value="CAD5120579.1"/>
    <property type="molecule type" value="Genomic_DNA"/>
</dbReference>
<evidence type="ECO:0000256" key="9">
    <source>
        <dbReference type="ARBA" id="ARBA00023065"/>
    </source>
</evidence>
<keyword evidence="8 13" id="KW-1133">Transmembrane helix</keyword>
<keyword evidence="16" id="KW-1185">Reference proteome</keyword>
<dbReference type="AlphaFoldDB" id="A0A7I8VXG2"/>
<dbReference type="InterPro" id="IPR003131">
    <property type="entry name" value="T1-type_BTB"/>
</dbReference>
<dbReference type="Gene3D" id="1.20.120.350">
    <property type="entry name" value="Voltage-gated potassium channels. Chain C"/>
    <property type="match status" value="1"/>
</dbReference>
<evidence type="ECO:0000256" key="4">
    <source>
        <dbReference type="ARBA" id="ARBA00022692"/>
    </source>
</evidence>
<dbReference type="PANTHER" id="PTHR11537">
    <property type="entry name" value="VOLTAGE-GATED POTASSIUM CHANNEL"/>
    <property type="match status" value="1"/>
</dbReference>
<feature type="compositionally biased region" description="Basic and acidic residues" evidence="12">
    <location>
        <begin position="514"/>
        <end position="548"/>
    </location>
</feature>
<dbReference type="InterPro" id="IPR003974">
    <property type="entry name" value="K_chnl_volt-dep_Kv3"/>
</dbReference>
<dbReference type="OrthoDB" id="10025005at2759"/>
<keyword evidence="4 13" id="KW-0812">Transmembrane</keyword>
<dbReference type="FunFam" id="3.30.710.10:FF:000020">
    <property type="entry name" value="Potassium voltage-gated channel protein Shaw"/>
    <property type="match status" value="1"/>
</dbReference>
<dbReference type="Gene3D" id="3.30.710.10">
    <property type="entry name" value="Potassium Channel Kv1.1, Chain A"/>
    <property type="match status" value="1"/>
</dbReference>
<dbReference type="GO" id="GO:0008076">
    <property type="term" value="C:voltage-gated potassium channel complex"/>
    <property type="evidence" value="ECO:0007669"/>
    <property type="project" value="InterPro"/>
</dbReference>
<feature type="compositionally biased region" description="Polar residues" evidence="12">
    <location>
        <begin position="484"/>
        <end position="507"/>
    </location>
</feature>
<evidence type="ECO:0000313" key="15">
    <source>
        <dbReference type="EMBL" id="CAD5120579.1"/>
    </source>
</evidence>
<dbReference type="FunFam" id="1.10.287.70:FF:000028">
    <property type="entry name" value="potassium voltage-gated channel subfamily D member 3"/>
    <property type="match status" value="1"/>
</dbReference>
<comment type="subcellular location">
    <subcellularLocation>
        <location evidence="1">Membrane</location>
        <topology evidence="1">Multi-pass membrane protein</topology>
    </subcellularLocation>
</comment>
<feature type="compositionally biased region" description="Basic and acidic residues" evidence="12">
    <location>
        <begin position="449"/>
        <end position="482"/>
    </location>
</feature>
<evidence type="ECO:0000313" key="16">
    <source>
        <dbReference type="Proteomes" id="UP000549394"/>
    </source>
</evidence>
<feature type="region of interest" description="Disordered" evidence="12">
    <location>
        <begin position="449"/>
        <end position="570"/>
    </location>
</feature>
<keyword evidence="11" id="KW-0407">Ion channel</keyword>
<gene>
    <name evidence="15" type="ORF">DGYR_LOCUS8658</name>
</gene>
<dbReference type="PRINTS" id="PR01491">
    <property type="entry name" value="KVCHANNEL"/>
</dbReference>
<keyword evidence="6" id="KW-0851">Voltage-gated channel</keyword>
<protein>
    <submittedName>
        <fullName evidence="15">DgyrCDS9144</fullName>
    </submittedName>
</protein>
<dbReference type="SMART" id="SM00225">
    <property type="entry name" value="BTB"/>
    <property type="match status" value="1"/>
</dbReference>
<proteinExistence type="predicted"/>
<keyword evidence="5" id="KW-0631">Potassium channel</keyword>
<dbReference type="SUPFAM" id="SSF54695">
    <property type="entry name" value="POZ domain"/>
    <property type="match status" value="1"/>
</dbReference>
<keyword evidence="2" id="KW-0813">Transport</keyword>
<feature type="domain" description="BTB" evidence="14">
    <location>
        <begin position="13"/>
        <end position="116"/>
    </location>
</feature>
<organism evidence="15 16">
    <name type="scientific">Dimorphilus gyrociliatus</name>
    <dbReference type="NCBI Taxonomy" id="2664684"/>
    <lineage>
        <taxon>Eukaryota</taxon>
        <taxon>Metazoa</taxon>
        <taxon>Spiralia</taxon>
        <taxon>Lophotrochozoa</taxon>
        <taxon>Annelida</taxon>
        <taxon>Polychaeta</taxon>
        <taxon>Polychaeta incertae sedis</taxon>
        <taxon>Dinophilidae</taxon>
        <taxon>Dimorphilus</taxon>
    </lineage>
</organism>
<dbReference type="Gene3D" id="1.10.287.70">
    <property type="match status" value="1"/>
</dbReference>
<evidence type="ECO:0000256" key="1">
    <source>
        <dbReference type="ARBA" id="ARBA00004141"/>
    </source>
</evidence>